<dbReference type="EMBL" id="CACRSS010000002">
    <property type="protein sequence ID" value="VYS83143.1"/>
    <property type="molecule type" value="Genomic_DNA"/>
</dbReference>
<proteinExistence type="predicted"/>
<name>A0A6N2RP39_9BACT</name>
<evidence type="ECO:0000313" key="1">
    <source>
        <dbReference type="EMBL" id="VYS83143.1"/>
    </source>
</evidence>
<dbReference type="SMR" id="A0A6N2RP39"/>
<gene>
    <name evidence="1" type="ORF">AMLFYP55_01758</name>
</gene>
<dbReference type="RefSeq" id="WP_102721393.1">
    <property type="nucleotide sequence ID" value="NZ_CACRSS010000002.1"/>
</dbReference>
<protein>
    <submittedName>
        <fullName evidence="1">Uncharacterized protein</fullName>
    </submittedName>
</protein>
<dbReference type="AlphaFoldDB" id="A0A6N2RP39"/>
<accession>A0A6N2RP39</accession>
<reference evidence="1" key="1">
    <citation type="submission" date="2019-11" db="EMBL/GenBank/DDBJ databases">
        <authorList>
            <person name="Feng L."/>
        </authorList>
    </citation>
    <scope>NUCLEOTIDE SEQUENCE</scope>
    <source>
        <strain evidence="1">AMuciniphilaLFYP55</strain>
    </source>
</reference>
<sequence>MAGIIKRKDTWYACFRVGDKLKVRTTGIKITPLVTPGKLKNAAMKEAELQARIIAEELEKEAKGALLNADVIVSLAGNKAKSVLRNKKYMPSDKDYLHQWLATRPN</sequence>
<organism evidence="1">
    <name type="scientific">Akkermansia muciniphila</name>
    <dbReference type="NCBI Taxonomy" id="239935"/>
    <lineage>
        <taxon>Bacteria</taxon>
        <taxon>Pseudomonadati</taxon>
        <taxon>Verrucomicrobiota</taxon>
        <taxon>Verrucomicrobiia</taxon>
        <taxon>Verrucomicrobiales</taxon>
        <taxon>Akkermansiaceae</taxon>
        <taxon>Akkermansia</taxon>
    </lineage>
</organism>